<evidence type="ECO:0000313" key="2">
    <source>
        <dbReference type="EMBL" id="HJC85994.1"/>
    </source>
</evidence>
<reference evidence="2" key="1">
    <citation type="journal article" date="2021" name="PeerJ">
        <title>Extensive microbial diversity within the chicken gut microbiome revealed by metagenomics and culture.</title>
        <authorList>
            <person name="Gilroy R."/>
            <person name="Ravi A."/>
            <person name="Getino M."/>
            <person name="Pursley I."/>
            <person name="Horton D.L."/>
            <person name="Alikhan N.F."/>
            <person name="Baker D."/>
            <person name="Gharbi K."/>
            <person name="Hall N."/>
            <person name="Watson M."/>
            <person name="Adriaenssens E.M."/>
            <person name="Foster-Nyarko E."/>
            <person name="Jarju S."/>
            <person name="Secka A."/>
            <person name="Antonio M."/>
            <person name="Oren A."/>
            <person name="Chaudhuri R.R."/>
            <person name="La Ragione R."/>
            <person name="Hildebrand F."/>
            <person name="Pallen M.J."/>
        </authorList>
    </citation>
    <scope>NUCLEOTIDE SEQUENCE</scope>
    <source>
        <strain evidence="2">ChiHjej13B12-4958</strain>
    </source>
</reference>
<feature type="transmembrane region" description="Helical" evidence="1">
    <location>
        <begin position="32"/>
        <end position="49"/>
    </location>
</feature>
<evidence type="ECO:0000256" key="1">
    <source>
        <dbReference type="SAM" id="Phobius"/>
    </source>
</evidence>
<organism evidence="2 3">
    <name type="scientific">Candidatus Corynebacterium faecigallinarum</name>
    <dbReference type="NCBI Taxonomy" id="2838528"/>
    <lineage>
        <taxon>Bacteria</taxon>
        <taxon>Bacillati</taxon>
        <taxon>Actinomycetota</taxon>
        <taxon>Actinomycetes</taxon>
        <taxon>Mycobacteriales</taxon>
        <taxon>Corynebacteriaceae</taxon>
        <taxon>Corynebacterium</taxon>
    </lineage>
</organism>
<evidence type="ECO:0000313" key="3">
    <source>
        <dbReference type="Proteomes" id="UP000823858"/>
    </source>
</evidence>
<dbReference type="EMBL" id="DWVP01000024">
    <property type="protein sequence ID" value="HJC85994.1"/>
    <property type="molecule type" value="Genomic_DNA"/>
</dbReference>
<dbReference type="Pfam" id="PF03729">
    <property type="entry name" value="DUF308"/>
    <property type="match status" value="2"/>
</dbReference>
<feature type="transmembrane region" description="Helical" evidence="1">
    <location>
        <begin position="117"/>
        <end position="135"/>
    </location>
</feature>
<dbReference type="Proteomes" id="UP000823858">
    <property type="component" value="Unassembled WGS sequence"/>
</dbReference>
<feature type="transmembrane region" description="Helical" evidence="1">
    <location>
        <begin position="55"/>
        <end position="77"/>
    </location>
</feature>
<dbReference type="GO" id="GO:0005886">
    <property type="term" value="C:plasma membrane"/>
    <property type="evidence" value="ECO:0007669"/>
    <property type="project" value="TreeGrafter"/>
</dbReference>
<dbReference type="PANTHER" id="PTHR34989:SF1">
    <property type="entry name" value="PROTEIN HDED"/>
    <property type="match status" value="1"/>
</dbReference>
<accession>A0A9D2TRE4</accession>
<keyword evidence="1" id="KW-0472">Membrane</keyword>
<feature type="transmembrane region" description="Helical" evidence="1">
    <location>
        <begin position="89"/>
        <end position="111"/>
    </location>
</feature>
<protein>
    <submittedName>
        <fullName evidence="2">DUF308 domain-containing protein</fullName>
    </submittedName>
</protein>
<keyword evidence="1" id="KW-1133">Transmembrane helix</keyword>
<gene>
    <name evidence="2" type="ORF">H9751_10730</name>
</gene>
<feature type="transmembrane region" description="Helical" evidence="1">
    <location>
        <begin position="142"/>
        <end position="162"/>
    </location>
</feature>
<dbReference type="InterPro" id="IPR052712">
    <property type="entry name" value="Acid_resist_chaperone_HdeD"/>
</dbReference>
<reference evidence="2" key="2">
    <citation type="submission" date="2021-04" db="EMBL/GenBank/DDBJ databases">
        <authorList>
            <person name="Gilroy R."/>
        </authorList>
    </citation>
    <scope>NUCLEOTIDE SEQUENCE</scope>
    <source>
        <strain evidence="2">ChiHjej13B12-4958</strain>
    </source>
</reference>
<keyword evidence="1" id="KW-0812">Transmembrane</keyword>
<comment type="caution">
    <text evidence="2">The sequence shown here is derived from an EMBL/GenBank/DDBJ whole genome shotgun (WGS) entry which is preliminary data.</text>
</comment>
<feature type="transmembrane region" description="Helical" evidence="1">
    <location>
        <begin position="168"/>
        <end position="191"/>
    </location>
</feature>
<dbReference type="AlphaFoldDB" id="A0A9D2TRE4"/>
<dbReference type="PANTHER" id="PTHR34989">
    <property type="entry name" value="PROTEIN HDED"/>
    <property type="match status" value="1"/>
</dbReference>
<dbReference type="InterPro" id="IPR005325">
    <property type="entry name" value="DUF308_memb"/>
</dbReference>
<proteinExistence type="predicted"/>
<sequence>MISRPGDVSDASYFVPGPHLGRHLRDSLGKMLLLRGALGIIAGLLLLFFPVDTAVVIGIMVGVWLLVDGLAMCGLGFNQRSHGASCGWTVFGGLVTALTGVAVLIFPVSFAVVGGMAVLWITAIGLIVTGVARLLSRANGWALSTGVLNLIFGIIIAVMCLTDPSGSLVALAWVIGLYAVLFGVLAIVSGIRMRRNS</sequence>
<name>A0A9D2TRE4_9CORY</name>